<dbReference type="EMBL" id="JAIFTL010000074">
    <property type="protein sequence ID" value="KAG9324189.1"/>
    <property type="molecule type" value="Genomic_DNA"/>
</dbReference>
<dbReference type="AlphaFoldDB" id="A0A9P8CZ36"/>
<dbReference type="PANTHER" id="PTHR47219:SF20">
    <property type="entry name" value="TBC1 DOMAIN FAMILY MEMBER 2B"/>
    <property type="match status" value="1"/>
</dbReference>
<dbReference type="PANTHER" id="PTHR47219">
    <property type="entry name" value="RAB GTPASE-ACTIVATING PROTEIN 1-LIKE"/>
    <property type="match status" value="1"/>
</dbReference>
<dbReference type="GO" id="GO:0005096">
    <property type="term" value="F:GTPase activator activity"/>
    <property type="evidence" value="ECO:0007669"/>
    <property type="project" value="TreeGrafter"/>
</dbReference>
<proteinExistence type="predicted"/>
<dbReference type="SUPFAM" id="SSF47923">
    <property type="entry name" value="Ypt/Rab-GAP domain of gyp1p"/>
    <property type="match status" value="2"/>
</dbReference>
<dbReference type="FunFam" id="1.10.8.270:FF:000026">
    <property type="entry name" value="TBC (Tre-2/Bub2/Cdc16) domain family"/>
    <property type="match status" value="1"/>
</dbReference>
<comment type="caution">
    <text evidence="3">The sequence shown here is derived from an EMBL/GenBank/DDBJ whole genome shotgun (WGS) entry which is preliminary data.</text>
</comment>
<dbReference type="Gene3D" id="1.10.472.80">
    <property type="entry name" value="Ypt/Rab-GAP domain of gyp1p, domain 3"/>
    <property type="match status" value="1"/>
</dbReference>
<feature type="compositionally biased region" description="Low complexity" evidence="1">
    <location>
        <begin position="103"/>
        <end position="121"/>
    </location>
</feature>
<dbReference type="InterPro" id="IPR035969">
    <property type="entry name" value="Rab-GAP_TBC_sf"/>
</dbReference>
<dbReference type="Gene3D" id="1.10.8.270">
    <property type="entry name" value="putative rabgap domain of human tbc1 domain family member 14 like domains"/>
    <property type="match status" value="1"/>
</dbReference>
<dbReference type="SMART" id="SM00164">
    <property type="entry name" value="TBC"/>
    <property type="match status" value="1"/>
</dbReference>
<feature type="compositionally biased region" description="Basic residues" evidence="1">
    <location>
        <begin position="83"/>
        <end position="99"/>
    </location>
</feature>
<feature type="region of interest" description="Disordered" evidence="1">
    <location>
        <begin position="377"/>
        <end position="432"/>
    </location>
</feature>
<name>A0A9P8CZ36_MORAP</name>
<feature type="region of interest" description="Disordered" evidence="1">
    <location>
        <begin position="698"/>
        <end position="723"/>
    </location>
</feature>
<sequence length="1187" mass="131494">MEEVQLTDPVFLLQHPLANPKDPPVAVPTLPRHRQQPSFSFSSSSSTTQVPPTPTSLPNSFSPPESPVLTSKTPQYNTSYSHNQRRHQRQHQHQHHSHFRNPSTGSGSSVGATGAATGVSSRALRTHPTQLSLARDLTTRLWQREAELQTMKELYDAKIRRLTEMLQDAGVSPTEVENSLAVVAEVTDDKLPLFDQLSVMSDSLVAAVSVDGRTQDEGEGYEEEEECSSIILDRNEEEEDDDLLFMSSSGSLSLLSSCTTQLTKPAHTGRRGSGHGHEPSLEEQEAVKGAGQSHDPQRPIPSFIAESFAAGTLGIKTLREKWAHASGVLSWSKPKSISDQFTTSSSSCSGSLVTSPSGLFIRSDGIINDKKPALVEASIPPPLTDELSPLSDRRDKDKDKERDIWNSIVSPTTGRKLPKNHPSHTRPMSDLGFMGPLAKYPAMTMARDIPRPPINRIHDYLQRPDSYNPSPLHYRAISMAANLIDTGAITPARLYARRTQSMIAKWTLGLILNSKQTRSTQSSFPVVRESLSSEQEELLLGDHDYLERGERSSMDHGERNSGNLEMMVSSYDRSDALDITEVPKALSFRSHSATPSLLASSYPHSSSLHYYMQHSMSTHQSVLELSDISSSPRPMSPSSFSGIPGGESNHSGHASKPLTDRYGFLVQARPMALQQGMMKFNDTYAADDHDSPSLAKTMGAAAANHHSPEYMPGSAEESERSMSPMPNTSLFYFGHLQGNAGSSGMATSTTTAATTLPTSVTSPVLSTATRPMSTLSPPTSSSATITTLLSQIKVLHDTVQMTQNEKWDAFLRKRRRRVHLGETNGGALANMSSTNLNLASPLFGNLMMSSIEDQLAEQDDDQSIYWTSVCIIGIATMGKGSDWEEFRDLARGGIPVVYRNKIWQEASGAYDMRQPGYYKGLLSRQDLEACQCWGDIELDLHRTFPTNILFGPGGHGIDKLKNILIAYSLHNPTVGYCQGMNLLAGTLLLTNNSEEEAFWILTAMLGRHLPEDYFTQQLLSPQADQRVLRELVQDIMPRLSVHFQEMHVDLTAVTFSWFLTLFTDCLPVETLLRVWDVFFVEGMVVVFKIAVAILWMNEKEILKCRNGAAVYCFMKQMTLGMHQADKLMKVAFVTLKSYIHPEKIEAKRLHHQRSVRQEMIQEQQQRKMRTFACASPPQRPTSPPVVK</sequence>
<protein>
    <recommendedName>
        <fullName evidence="2">Rab-GAP TBC domain-containing protein</fullName>
    </recommendedName>
</protein>
<feature type="compositionally biased region" description="Polar residues" evidence="1">
    <location>
        <begin position="57"/>
        <end position="82"/>
    </location>
</feature>
<dbReference type="InterPro" id="IPR050302">
    <property type="entry name" value="Rab_GAP_TBC_domain"/>
</dbReference>
<feature type="region of interest" description="Disordered" evidence="1">
    <location>
        <begin position="622"/>
        <end position="656"/>
    </location>
</feature>
<dbReference type="GO" id="GO:0031267">
    <property type="term" value="F:small GTPase binding"/>
    <property type="evidence" value="ECO:0007669"/>
    <property type="project" value="TreeGrafter"/>
</dbReference>
<dbReference type="Proteomes" id="UP000717515">
    <property type="component" value="Unassembled WGS sequence"/>
</dbReference>
<dbReference type="InterPro" id="IPR000195">
    <property type="entry name" value="Rab-GAP-TBC_dom"/>
</dbReference>
<evidence type="ECO:0000313" key="4">
    <source>
        <dbReference type="Proteomes" id="UP000717515"/>
    </source>
</evidence>
<evidence type="ECO:0000259" key="2">
    <source>
        <dbReference type="PROSITE" id="PS50086"/>
    </source>
</evidence>
<feature type="compositionally biased region" description="Low complexity" evidence="1">
    <location>
        <begin position="36"/>
        <end position="50"/>
    </location>
</feature>
<evidence type="ECO:0000256" key="1">
    <source>
        <dbReference type="SAM" id="MobiDB-lite"/>
    </source>
</evidence>
<feature type="region of interest" description="Disordered" evidence="1">
    <location>
        <begin position="263"/>
        <end position="300"/>
    </location>
</feature>
<feature type="compositionally biased region" description="Basic and acidic residues" evidence="1">
    <location>
        <begin position="391"/>
        <end position="404"/>
    </location>
</feature>
<gene>
    <name evidence="3" type="ORF">KVV02_001990</name>
</gene>
<feature type="domain" description="Rab-GAP TBC" evidence="2">
    <location>
        <begin position="893"/>
        <end position="1082"/>
    </location>
</feature>
<evidence type="ECO:0000313" key="3">
    <source>
        <dbReference type="EMBL" id="KAG9324189.1"/>
    </source>
</evidence>
<feature type="region of interest" description="Disordered" evidence="1">
    <location>
        <begin position="1"/>
        <end position="124"/>
    </location>
</feature>
<dbReference type="PROSITE" id="PS50086">
    <property type="entry name" value="TBC_RABGAP"/>
    <property type="match status" value="1"/>
</dbReference>
<reference evidence="3" key="1">
    <citation type="submission" date="2021-07" db="EMBL/GenBank/DDBJ databases">
        <title>Draft genome of Mortierella alpina, strain LL118, isolated from an aspen leaf litter sample.</title>
        <authorList>
            <person name="Yang S."/>
            <person name="Vinatzer B.A."/>
        </authorList>
    </citation>
    <scope>NUCLEOTIDE SEQUENCE</scope>
    <source>
        <strain evidence="3">LL118</strain>
    </source>
</reference>
<dbReference type="Pfam" id="PF00566">
    <property type="entry name" value="RabGAP-TBC"/>
    <property type="match status" value="1"/>
</dbReference>
<accession>A0A9P8CZ36</accession>
<feature type="compositionally biased region" description="Low complexity" evidence="1">
    <location>
        <begin position="626"/>
        <end position="641"/>
    </location>
</feature>
<organism evidence="3 4">
    <name type="scientific">Mortierella alpina</name>
    <name type="common">Oleaginous fungus</name>
    <name type="synonym">Mortierella renispora</name>
    <dbReference type="NCBI Taxonomy" id="64518"/>
    <lineage>
        <taxon>Eukaryota</taxon>
        <taxon>Fungi</taxon>
        <taxon>Fungi incertae sedis</taxon>
        <taxon>Mucoromycota</taxon>
        <taxon>Mortierellomycotina</taxon>
        <taxon>Mortierellomycetes</taxon>
        <taxon>Mortierellales</taxon>
        <taxon>Mortierellaceae</taxon>
        <taxon>Mortierella</taxon>
    </lineage>
</organism>